<dbReference type="InterPro" id="IPR003115">
    <property type="entry name" value="ParB_N"/>
</dbReference>
<dbReference type="RefSeq" id="WP_014801251.1">
    <property type="nucleotide sequence ID" value="NC_018020.1"/>
</dbReference>
<dbReference type="STRING" id="869212.Turpa_0067"/>
<dbReference type="HOGENOM" id="CLU_1019207_0_0_12"/>
<dbReference type="Proteomes" id="UP000006048">
    <property type="component" value="Chromosome"/>
</dbReference>
<evidence type="ECO:0000313" key="4">
    <source>
        <dbReference type="Proteomes" id="UP000006048"/>
    </source>
</evidence>
<proteinExistence type="predicted"/>
<dbReference type="EMBL" id="CP002959">
    <property type="protein sequence ID" value="AFM10730.1"/>
    <property type="molecule type" value="Genomic_DNA"/>
</dbReference>
<protein>
    <submittedName>
        <fullName evidence="3">ParB domain protein nuclease</fullName>
    </submittedName>
</protein>
<dbReference type="InterPro" id="IPR036086">
    <property type="entry name" value="ParB/Sulfiredoxin_sf"/>
</dbReference>
<dbReference type="Pfam" id="PF02195">
    <property type="entry name" value="ParB_N"/>
    <property type="match status" value="1"/>
</dbReference>
<dbReference type="PATRIC" id="fig|869212.3.peg.28"/>
<dbReference type="SMART" id="SM00470">
    <property type="entry name" value="ParB"/>
    <property type="match status" value="1"/>
</dbReference>
<feature type="region of interest" description="Disordered" evidence="1">
    <location>
        <begin position="1"/>
        <end position="21"/>
    </location>
</feature>
<evidence type="ECO:0000313" key="3">
    <source>
        <dbReference type="EMBL" id="AFM10730.1"/>
    </source>
</evidence>
<dbReference type="SUPFAM" id="SSF110849">
    <property type="entry name" value="ParB/Sulfiredoxin"/>
    <property type="match status" value="1"/>
</dbReference>
<dbReference type="Gene3D" id="3.90.1530.10">
    <property type="entry name" value="Conserved hypothetical protein from pyrococcus furiosus pfu- 392566-001, ParB domain"/>
    <property type="match status" value="1"/>
</dbReference>
<name>I4B0C3_TURPD</name>
<sequence length="273" mass="30374">MKSAANKGNEMGAGGNSRGNPLLKVDVTEPMKIAELEYHPLHDKFVGDAVTVNLEGMAESIRQNGMLDPITILPKSKLVIDGFHRIEAAKIVGLKVVPVRRAKAELTEEQVLKLMYQSLVHRKHVTKQQRVALWVTCYGGEETFKANYKRDKGPLPEGSDLITNQMIAAQFGEKPNTVSKYVNEVLFPSGDEKQETGEANAEGKSELETPKIPESTPKREHDPEVFRSPQGIRNALQLFQVAYQGGDERVRKMMREAVQELIRFFDACEGGAT</sequence>
<feature type="domain" description="ParB-like N-terminal" evidence="2">
    <location>
        <begin position="29"/>
        <end position="118"/>
    </location>
</feature>
<gene>
    <name evidence="3" type="ordered locus">Turpa_0067</name>
</gene>
<dbReference type="CDD" id="cd16387">
    <property type="entry name" value="ParB_N_Srx"/>
    <property type="match status" value="1"/>
</dbReference>
<feature type="region of interest" description="Disordered" evidence="1">
    <location>
        <begin position="189"/>
        <end position="225"/>
    </location>
</feature>
<feature type="compositionally biased region" description="Basic and acidic residues" evidence="1">
    <location>
        <begin position="190"/>
        <end position="225"/>
    </location>
</feature>
<dbReference type="OrthoDB" id="2662582at2"/>
<accession>I4B0C3</accession>
<keyword evidence="4" id="KW-1185">Reference proteome</keyword>
<evidence type="ECO:0000259" key="2">
    <source>
        <dbReference type="SMART" id="SM00470"/>
    </source>
</evidence>
<reference evidence="3 4" key="1">
    <citation type="submission" date="2012-06" db="EMBL/GenBank/DDBJ databases">
        <title>The complete chromosome of genome of Turneriella parva DSM 21527.</title>
        <authorList>
            <consortium name="US DOE Joint Genome Institute (JGI-PGF)"/>
            <person name="Lucas S."/>
            <person name="Han J."/>
            <person name="Lapidus A."/>
            <person name="Bruce D."/>
            <person name="Goodwin L."/>
            <person name="Pitluck S."/>
            <person name="Peters L."/>
            <person name="Kyrpides N."/>
            <person name="Mavromatis K."/>
            <person name="Ivanova N."/>
            <person name="Mikhailova N."/>
            <person name="Chertkov O."/>
            <person name="Detter J.C."/>
            <person name="Tapia R."/>
            <person name="Han C."/>
            <person name="Land M."/>
            <person name="Hauser L."/>
            <person name="Markowitz V."/>
            <person name="Cheng J.-F."/>
            <person name="Hugenholtz P."/>
            <person name="Woyke T."/>
            <person name="Wu D."/>
            <person name="Gronow S."/>
            <person name="Wellnitz S."/>
            <person name="Brambilla E."/>
            <person name="Klenk H.-P."/>
            <person name="Eisen J.A."/>
        </authorList>
    </citation>
    <scope>NUCLEOTIDE SEQUENCE [LARGE SCALE GENOMIC DNA]</scope>
    <source>
        <strain evidence="4">ATCC BAA-1111 / DSM 21527 / NCTC 11395 / H</strain>
    </source>
</reference>
<dbReference type="KEGG" id="tpx:Turpa_0067"/>
<evidence type="ECO:0000256" key="1">
    <source>
        <dbReference type="SAM" id="MobiDB-lite"/>
    </source>
</evidence>
<dbReference type="AlphaFoldDB" id="I4B0C3"/>
<organism evidence="3 4">
    <name type="scientific">Turneriella parva (strain ATCC BAA-1111 / DSM 21527 / NCTC 11395 / H)</name>
    <name type="common">Leptospira parva</name>
    <dbReference type="NCBI Taxonomy" id="869212"/>
    <lineage>
        <taxon>Bacteria</taxon>
        <taxon>Pseudomonadati</taxon>
        <taxon>Spirochaetota</taxon>
        <taxon>Spirochaetia</taxon>
        <taxon>Leptospirales</taxon>
        <taxon>Leptospiraceae</taxon>
        <taxon>Turneriella</taxon>
    </lineage>
</organism>